<name>A0A674NUU8_TAKRU</name>
<evidence type="ECO:0000313" key="3">
    <source>
        <dbReference type="Proteomes" id="UP000005226"/>
    </source>
</evidence>
<reference evidence="2 3" key="1">
    <citation type="journal article" date="2011" name="Genome Biol. Evol.">
        <title>Integration of the genetic map and genome assembly of fugu facilitates insights into distinct features of genome evolution in teleosts and mammals.</title>
        <authorList>
            <person name="Kai W."/>
            <person name="Kikuchi K."/>
            <person name="Tohari S."/>
            <person name="Chew A.K."/>
            <person name="Tay A."/>
            <person name="Fujiwara A."/>
            <person name="Hosoya S."/>
            <person name="Suetake H."/>
            <person name="Naruse K."/>
            <person name="Brenner S."/>
            <person name="Suzuki Y."/>
            <person name="Venkatesh B."/>
        </authorList>
    </citation>
    <scope>NUCLEOTIDE SEQUENCE [LARGE SCALE GENOMIC DNA]</scope>
</reference>
<dbReference type="InterPro" id="IPR000210">
    <property type="entry name" value="BTB/POZ_dom"/>
</dbReference>
<sequence>MYFSMQSIFTFQSAGHCVHLLQCLNDQRQQDVLCDVTIEVGNATFRAHRSVLASCSDYFHHRVTSVTSHNATITLSEEVGALLLLLPCKVMPFVMSLKLLLFTCNLLFPFPPRSLLRALNLCFNLLTHPRYESIRTRVRKQRCKTNRRDSRRRNHLQLWSVFSRHVGSWDVQRAAGAK</sequence>
<dbReference type="PANTHER" id="PTHR46105:SF23">
    <property type="entry name" value="TRANSCRIPTION REGULATOR PROTEIN BACH1"/>
    <property type="match status" value="1"/>
</dbReference>
<reference evidence="2" key="2">
    <citation type="submission" date="2025-08" db="UniProtKB">
        <authorList>
            <consortium name="Ensembl"/>
        </authorList>
    </citation>
    <scope>IDENTIFICATION</scope>
</reference>
<proteinExistence type="predicted"/>
<protein>
    <recommendedName>
        <fullName evidence="1">BTB domain-containing protein</fullName>
    </recommendedName>
</protein>
<evidence type="ECO:0000313" key="2">
    <source>
        <dbReference type="Ensembl" id="ENSTRUP00000076746.1"/>
    </source>
</evidence>
<organism evidence="2 3">
    <name type="scientific">Takifugu rubripes</name>
    <name type="common">Japanese pufferfish</name>
    <name type="synonym">Fugu rubripes</name>
    <dbReference type="NCBI Taxonomy" id="31033"/>
    <lineage>
        <taxon>Eukaryota</taxon>
        <taxon>Metazoa</taxon>
        <taxon>Chordata</taxon>
        <taxon>Craniata</taxon>
        <taxon>Vertebrata</taxon>
        <taxon>Euteleostomi</taxon>
        <taxon>Actinopterygii</taxon>
        <taxon>Neopterygii</taxon>
        <taxon>Teleostei</taxon>
        <taxon>Neoteleostei</taxon>
        <taxon>Acanthomorphata</taxon>
        <taxon>Eupercaria</taxon>
        <taxon>Tetraodontiformes</taxon>
        <taxon>Tetradontoidea</taxon>
        <taxon>Tetraodontidae</taxon>
        <taxon>Takifugu</taxon>
    </lineage>
</organism>
<accession>A0A674NUU8</accession>
<dbReference type="PANTHER" id="PTHR46105">
    <property type="entry name" value="AGAP004733-PA"/>
    <property type="match status" value="1"/>
</dbReference>
<dbReference type="Pfam" id="PF00651">
    <property type="entry name" value="BTB"/>
    <property type="match status" value="1"/>
</dbReference>
<dbReference type="GO" id="GO:0000981">
    <property type="term" value="F:DNA-binding transcription factor activity, RNA polymerase II-specific"/>
    <property type="evidence" value="ECO:0007669"/>
    <property type="project" value="TreeGrafter"/>
</dbReference>
<reference evidence="2" key="3">
    <citation type="submission" date="2025-09" db="UniProtKB">
        <authorList>
            <consortium name="Ensembl"/>
        </authorList>
    </citation>
    <scope>IDENTIFICATION</scope>
</reference>
<dbReference type="InParanoid" id="A0A674NUU8"/>
<dbReference type="InterPro" id="IPR011333">
    <property type="entry name" value="SKP1/BTB/POZ_sf"/>
</dbReference>
<dbReference type="GO" id="GO:0000978">
    <property type="term" value="F:RNA polymerase II cis-regulatory region sequence-specific DNA binding"/>
    <property type="evidence" value="ECO:0007669"/>
    <property type="project" value="TreeGrafter"/>
</dbReference>
<keyword evidence="3" id="KW-1185">Reference proteome</keyword>
<dbReference type="InterPro" id="IPR050457">
    <property type="entry name" value="ZnFinger_BTB_dom_contain"/>
</dbReference>
<evidence type="ECO:0000259" key="1">
    <source>
        <dbReference type="PROSITE" id="PS50097"/>
    </source>
</evidence>
<dbReference type="Proteomes" id="UP000005226">
    <property type="component" value="Chromosome 11"/>
</dbReference>
<dbReference type="Ensembl" id="ENSTRUT00000080398.1">
    <property type="protein sequence ID" value="ENSTRUP00000076746.1"/>
    <property type="gene ID" value="ENSTRUG00000030732.1"/>
</dbReference>
<dbReference type="AlphaFoldDB" id="A0A674NUU8"/>
<feature type="domain" description="BTB" evidence="1">
    <location>
        <begin position="34"/>
        <end position="79"/>
    </location>
</feature>
<dbReference type="PROSITE" id="PS50097">
    <property type="entry name" value="BTB"/>
    <property type="match status" value="1"/>
</dbReference>
<dbReference type="SUPFAM" id="SSF54695">
    <property type="entry name" value="POZ domain"/>
    <property type="match status" value="1"/>
</dbReference>
<dbReference type="Gene3D" id="3.30.710.10">
    <property type="entry name" value="Potassium Channel Kv1.1, Chain A"/>
    <property type="match status" value="1"/>
</dbReference>